<gene>
    <name evidence="3" type="ORF">GE061_007169</name>
</gene>
<dbReference type="EMBL" id="WIXP02000015">
    <property type="protein sequence ID" value="KAF6199144.1"/>
    <property type="molecule type" value="Genomic_DNA"/>
</dbReference>
<evidence type="ECO:0000313" key="4">
    <source>
        <dbReference type="Proteomes" id="UP000466442"/>
    </source>
</evidence>
<evidence type="ECO:0000259" key="2">
    <source>
        <dbReference type="Pfam" id="PF16012"/>
    </source>
</evidence>
<evidence type="ECO:0000313" key="3">
    <source>
        <dbReference type="EMBL" id="KAF6199144.1"/>
    </source>
</evidence>
<reference evidence="3" key="1">
    <citation type="journal article" date="2021" name="Mol. Ecol. Resour.">
        <title>Apolygus lucorum genome provides insights into omnivorousness and mesophyll feeding.</title>
        <authorList>
            <person name="Liu Y."/>
            <person name="Liu H."/>
            <person name="Wang H."/>
            <person name="Huang T."/>
            <person name="Liu B."/>
            <person name="Yang B."/>
            <person name="Yin L."/>
            <person name="Li B."/>
            <person name="Zhang Y."/>
            <person name="Zhang S."/>
            <person name="Jiang F."/>
            <person name="Zhang X."/>
            <person name="Ren Y."/>
            <person name="Wang B."/>
            <person name="Wang S."/>
            <person name="Lu Y."/>
            <person name="Wu K."/>
            <person name="Fan W."/>
            <person name="Wang G."/>
        </authorList>
    </citation>
    <scope>NUCLEOTIDE SEQUENCE</scope>
    <source>
        <strain evidence="3">12Hb</strain>
    </source>
</reference>
<feature type="region of interest" description="Disordered" evidence="1">
    <location>
        <begin position="1"/>
        <end position="80"/>
    </location>
</feature>
<name>A0A8S9WSD0_APOLU</name>
<protein>
    <recommendedName>
        <fullName evidence="2">DUF4780 domain-containing protein</fullName>
    </recommendedName>
</protein>
<feature type="domain" description="DUF4780" evidence="2">
    <location>
        <begin position="119"/>
        <end position="201"/>
    </location>
</feature>
<dbReference type="InterPro" id="IPR031961">
    <property type="entry name" value="DUF4780"/>
</dbReference>
<keyword evidence="4" id="KW-1185">Reference proteome</keyword>
<comment type="caution">
    <text evidence="3">The sequence shown here is derived from an EMBL/GenBank/DDBJ whole genome shotgun (WGS) entry which is preliminary data.</text>
</comment>
<proteinExistence type="predicted"/>
<dbReference type="AlphaFoldDB" id="A0A8S9WSD0"/>
<dbReference type="OrthoDB" id="6784220at2759"/>
<sequence>MIVAGGAHVDPPTTDQKDDPGGNNGALSKSGKRLSGAQKRKLARLRDQERGLPLHPCKKGSRRKGTVDGGGGGAVAPPAPIPEGSWLLAGPSTSGGGGTGGAMYPVLCPISGLQNDALNSTKMAVVHSNHPEERLSDVEANLVYGSIIRAAMDSPAGQGPQFCSGHTSNGVVYITCSNSRSKGWLEERVAELRPWEGASLRLGG</sequence>
<accession>A0A8S9WSD0</accession>
<organism evidence="3 4">
    <name type="scientific">Apolygus lucorum</name>
    <name type="common">Small green plant bug</name>
    <name type="synonym">Lygocoris lucorum</name>
    <dbReference type="NCBI Taxonomy" id="248454"/>
    <lineage>
        <taxon>Eukaryota</taxon>
        <taxon>Metazoa</taxon>
        <taxon>Ecdysozoa</taxon>
        <taxon>Arthropoda</taxon>
        <taxon>Hexapoda</taxon>
        <taxon>Insecta</taxon>
        <taxon>Pterygota</taxon>
        <taxon>Neoptera</taxon>
        <taxon>Paraneoptera</taxon>
        <taxon>Hemiptera</taxon>
        <taxon>Heteroptera</taxon>
        <taxon>Panheteroptera</taxon>
        <taxon>Cimicomorpha</taxon>
        <taxon>Miridae</taxon>
        <taxon>Mirini</taxon>
        <taxon>Apolygus</taxon>
    </lineage>
</organism>
<dbReference type="Proteomes" id="UP000466442">
    <property type="component" value="Unassembled WGS sequence"/>
</dbReference>
<evidence type="ECO:0000256" key="1">
    <source>
        <dbReference type="SAM" id="MobiDB-lite"/>
    </source>
</evidence>
<dbReference type="Pfam" id="PF16012">
    <property type="entry name" value="DUF4780"/>
    <property type="match status" value="1"/>
</dbReference>